<feature type="region of interest" description="Disordered" evidence="1">
    <location>
        <begin position="1"/>
        <end position="68"/>
    </location>
</feature>
<feature type="compositionally biased region" description="Basic and acidic residues" evidence="1">
    <location>
        <begin position="18"/>
        <end position="40"/>
    </location>
</feature>
<reference evidence="2" key="1">
    <citation type="journal article" date="2021" name="Proc. Natl. Acad. Sci. U.S.A.">
        <title>A Catalog of Tens of Thousands of Viruses from Human Metagenomes Reveals Hidden Associations with Chronic Diseases.</title>
        <authorList>
            <person name="Tisza M.J."/>
            <person name="Buck C.B."/>
        </authorList>
    </citation>
    <scope>NUCLEOTIDE SEQUENCE</scope>
    <source>
        <strain evidence="2">CttFh17</strain>
    </source>
</reference>
<organism evidence="2">
    <name type="scientific">Siphoviridae sp. cttFh17</name>
    <dbReference type="NCBI Taxonomy" id="2826491"/>
    <lineage>
        <taxon>Viruses</taxon>
        <taxon>Duplodnaviria</taxon>
        <taxon>Heunggongvirae</taxon>
        <taxon>Uroviricota</taxon>
        <taxon>Caudoviricetes</taxon>
    </lineage>
</organism>
<sequence>MNREGTGKFNTDSSGHTYRYDKGGGSDIDTSDKTQRESDIGHIPGRYQWEETVDVSADDEDNDNTEDD</sequence>
<name>A0A8S5NIF7_9CAUD</name>
<protein>
    <submittedName>
        <fullName evidence="2">Uncharacterized protein</fullName>
    </submittedName>
</protein>
<evidence type="ECO:0000313" key="2">
    <source>
        <dbReference type="EMBL" id="DAD94502.1"/>
    </source>
</evidence>
<evidence type="ECO:0000256" key="1">
    <source>
        <dbReference type="SAM" id="MobiDB-lite"/>
    </source>
</evidence>
<accession>A0A8S5NIF7</accession>
<dbReference type="EMBL" id="BK015176">
    <property type="protein sequence ID" value="DAD94502.1"/>
    <property type="molecule type" value="Genomic_DNA"/>
</dbReference>
<feature type="compositionally biased region" description="Acidic residues" evidence="1">
    <location>
        <begin position="51"/>
        <end position="68"/>
    </location>
</feature>
<proteinExistence type="predicted"/>